<feature type="transmembrane region" description="Helical" evidence="7">
    <location>
        <begin position="284"/>
        <end position="304"/>
    </location>
</feature>
<feature type="transmembrane region" description="Helical" evidence="7">
    <location>
        <begin position="66"/>
        <end position="87"/>
    </location>
</feature>
<dbReference type="InterPro" id="IPR036259">
    <property type="entry name" value="MFS_trans_sf"/>
</dbReference>
<dbReference type="InterPro" id="IPR027417">
    <property type="entry name" value="P-loop_NTPase"/>
</dbReference>
<accession>A0A1M6UEL1</accession>
<sequence>MAAIEHPSVPSLSASTAHRVRSVLAIPAFRRLWLVTSVAGACDWLSLLALSALATQLTDGYAAQSFALGGVVATKLLPSLVLGPLAGALADRFDRRRVMVVCDVSRFVLYLSIPIIGSLTWLFVATFLIEICAMFWIPAKDASVPNLLRRPDQVETANQLNLVMTYGVGVISAAGAFTLLSSAEQVFGWSRFDTVQIALSGSGLAYLTIALTVLLGIPEISGRAGQQRETAPGVLRMIRDGAEFVTRTPLVRGLVIGIVGAFTAGGAVIGTATLYAKSLGGGNAAYGLLFTSLFVGLAFGMGVTPRTAAKIPHNRLFGAAIVAAGGMLVVVALAPHLYVALVSVLVVGSCAGIAFLTGLTIIGAQVADAVRGRVVAFVQSIVRITLLGAMALVPVGVGLVSQHRIDVFGATFVIDGTRVVLLAGGLVAVVVGVIAHRQMADRPTEAMLSDLLTVLRRGEPREGTGVLIAVEGATTGSHAAELAARLRAQGYPVVEPDDGETDRARWAAATREAALAGRRAKALAAAAVRADQVERMIRPALAAGAVVVVDRFLTGPLMQVLEEQSGARLCPAELEHLADWATGRLRPDVSVVLDSPPAHGAATSPIEHARLQRLLTGVAAAEPHRYVVVDADAEDALDRMLDGLRPALPPATATETEVPAE</sequence>
<dbReference type="AlphaFoldDB" id="A0A1M6UEL1"/>
<evidence type="ECO:0000256" key="1">
    <source>
        <dbReference type="ARBA" id="ARBA00004651"/>
    </source>
</evidence>
<dbReference type="PANTHER" id="PTHR23513:SF11">
    <property type="entry name" value="STAPHYLOFERRIN A TRANSPORTER"/>
    <property type="match status" value="1"/>
</dbReference>
<evidence type="ECO:0000256" key="7">
    <source>
        <dbReference type="SAM" id="Phobius"/>
    </source>
</evidence>
<dbReference type="GO" id="GO:0016301">
    <property type="term" value="F:kinase activity"/>
    <property type="evidence" value="ECO:0007669"/>
    <property type="project" value="UniProtKB-KW"/>
</dbReference>
<dbReference type="GO" id="GO:0022857">
    <property type="term" value="F:transmembrane transporter activity"/>
    <property type="evidence" value="ECO:0007669"/>
    <property type="project" value="InterPro"/>
</dbReference>
<dbReference type="STRING" id="1848.SAMN05443637_11028"/>
<dbReference type="InterPro" id="IPR020846">
    <property type="entry name" value="MFS_dom"/>
</dbReference>
<keyword evidence="10" id="KW-1185">Reference proteome</keyword>
<feature type="transmembrane region" description="Helical" evidence="7">
    <location>
        <begin position="32"/>
        <end position="54"/>
    </location>
</feature>
<name>A0A1M6UEL1_PSETH</name>
<evidence type="ECO:0000259" key="8">
    <source>
        <dbReference type="PROSITE" id="PS50850"/>
    </source>
</evidence>
<dbReference type="SUPFAM" id="SSF52540">
    <property type="entry name" value="P-loop containing nucleoside triphosphate hydrolases"/>
    <property type="match status" value="1"/>
</dbReference>
<dbReference type="PANTHER" id="PTHR23513">
    <property type="entry name" value="INTEGRAL MEMBRANE EFFLUX PROTEIN-RELATED"/>
    <property type="match status" value="1"/>
</dbReference>
<organism evidence="9 10">
    <name type="scientific">Pseudonocardia thermophila</name>
    <dbReference type="NCBI Taxonomy" id="1848"/>
    <lineage>
        <taxon>Bacteria</taxon>
        <taxon>Bacillati</taxon>
        <taxon>Actinomycetota</taxon>
        <taxon>Actinomycetes</taxon>
        <taxon>Pseudonocardiales</taxon>
        <taxon>Pseudonocardiaceae</taxon>
        <taxon>Pseudonocardia</taxon>
    </lineage>
</organism>
<gene>
    <name evidence="9" type="ORF">SAMN05443637_11028</name>
</gene>
<feature type="transmembrane region" description="Helical" evidence="7">
    <location>
        <begin position="374"/>
        <end position="397"/>
    </location>
</feature>
<protein>
    <submittedName>
        <fullName evidence="9">dTMP kinase</fullName>
    </submittedName>
</protein>
<feature type="transmembrane region" description="Helical" evidence="7">
    <location>
        <begin position="340"/>
        <end position="362"/>
    </location>
</feature>
<keyword evidence="6 7" id="KW-0472">Membrane</keyword>
<feature type="transmembrane region" description="Helical" evidence="7">
    <location>
        <begin position="160"/>
        <end position="183"/>
    </location>
</feature>
<dbReference type="CDD" id="cd06173">
    <property type="entry name" value="MFS_MefA_like"/>
    <property type="match status" value="1"/>
</dbReference>
<dbReference type="Proteomes" id="UP000184363">
    <property type="component" value="Unassembled WGS sequence"/>
</dbReference>
<evidence type="ECO:0000256" key="6">
    <source>
        <dbReference type="ARBA" id="ARBA00023136"/>
    </source>
</evidence>
<evidence type="ECO:0000256" key="4">
    <source>
        <dbReference type="ARBA" id="ARBA00022692"/>
    </source>
</evidence>
<dbReference type="Gene3D" id="3.40.50.300">
    <property type="entry name" value="P-loop containing nucleotide triphosphate hydrolases"/>
    <property type="match status" value="1"/>
</dbReference>
<feature type="transmembrane region" description="Helical" evidence="7">
    <location>
        <begin position="316"/>
        <end position="334"/>
    </location>
</feature>
<keyword evidence="5 7" id="KW-1133">Transmembrane helix</keyword>
<keyword evidence="3" id="KW-1003">Cell membrane</keyword>
<keyword evidence="4 7" id="KW-0812">Transmembrane</keyword>
<keyword evidence="9" id="KW-0418">Kinase</keyword>
<feature type="transmembrane region" description="Helical" evidence="7">
    <location>
        <begin position="254"/>
        <end position="278"/>
    </location>
</feature>
<dbReference type="PROSITE" id="PS50850">
    <property type="entry name" value="MFS"/>
    <property type="match status" value="1"/>
</dbReference>
<evidence type="ECO:0000313" key="10">
    <source>
        <dbReference type="Proteomes" id="UP000184363"/>
    </source>
</evidence>
<dbReference type="SUPFAM" id="SSF103473">
    <property type="entry name" value="MFS general substrate transporter"/>
    <property type="match status" value="1"/>
</dbReference>
<evidence type="ECO:0000256" key="5">
    <source>
        <dbReference type="ARBA" id="ARBA00022989"/>
    </source>
</evidence>
<comment type="subcellular location">
    <subcellularLocation>
        <location evidence="1">Cell membrane</location>
        <topology evidence="1">Multi-pass membrane protein</topology>
    </subcellularLocation>
</comment>
<proteinExistence type="predicted"/>
<feature type="domain" description="Major facilitator superfamily (MFS) profile" evidence="8">
    <location>
        <begin position="32"/>
        <end position="440"/>
    </location>
</feature>
<feature type="transmembrane region" description="Helical" evidence="7">
    <location>
        <begin position="107"/>
        <end position="139"/>
    </location>
</feature>
<dbReference type="EMBL" id="FRAP01000010">
    <property type="protein sequence ID" value="SHK67616.1"/>
    <property type="molecule type" value="Genomic_DNA"/>
</dbReference>
<dbReference type="GO" id="GO:0005886">
    <property type="term" value="C:plasma membrane"/>
    <property type="evidence" value="ECO:0007669"/>
    <property type="project" value="UniProtKB-SubCell"/>
</dbReference>
<evidence type="ECO:0000313" key="9">
    <source>
        <dbReference type="EMBL" id="SHK67616.1"/>
    </source>
</evidence>
<feature type="transmembrane region" description="Helical" evidence="7">
    <location>
        <begin position="417"/>
        <end position="435"/>
    </location>
</feature>
<dbReference type="InterPro" id="IPR010290">
    <property type="entry name" value="TM_effector"/>
</dbReference>
<reference evidence="9 10" key="1">
    <citation type="submission" date="2016-11" db="EMBL/GenBank/DDBJ databases">
        <authorList>
            <person name="Jaros S."/>
            <person name="Januszkiewicz K."/>
            <person name="Wedrychowicz H."/>
        </authorList>
    </citation>
    <scope>NUCLEOTIDE SEQUENCE [LARGE SCALE GENOMIC DNA]</scope>
    <source>
        <strain evidence="9 10">DSM 43832</strain>
    </source>
</reference>
<dbReference type="Gene3D" id="1.20.1250.20">
    <property type="entry name" value="MFS general substrate transporter like domains"/>
    <property type="match status" value="1"/>
</dbReference>
<keyword evidence="2" id="KW-0813">Transport</keyword>
<keyword evidence="9" id="KW-0808">Transferase</keyword>
<feature type="transmembrane region" description="Helical" evidence="7">
    <location>
        <begin position="195"/>
        <end position="217"/>
    </location>
</feature>
<dbReference type="Pfam" id="PF05977">
    <property type="entry name" value="MFS_3"/>
    <property type="match status" value="1"/>
</dbReference>
<evidence type="ECO:0000256" key="3">
    <source>
        <dbReference type="ARBA" id="ARBA00022475"/>
    </source>
</evidence>
<dbReference type="RefSeq" id="WP_234997254.1">
    <property type="nucleotide sequence ID" value="NZ_CALGVN010000001.1"/>
</dbReference>
<evidence type="ECO:0000256" key="2">
    <source>
        <dbReference type="ARBA" id="ARBA00022448"/>
    </source>
</evidence>